<sequence length="122" mass="14104">MYRFSQYGIDSSLIMWLKRTVSPLCTRHNLAQPGTVTCTCAPKAPFTLVQCTRAPKNSRKYFSHNDGKKEAKATVRLAMTLRSVTHPVSHWSFKKGRSCTCFLSHNRLEQQHRCNWKITPYK</sequence>
<organism evidence="1">
    <name type="scientific">Culex pipiens</name>
    <name type="common">House mosquito</name>
    <dbReference type="NCBI Taxonomy" id="7175"/>
    <lineage>
        <taxon>Eukaryota</taxon>
        <taxon>Metazoa</taxon>
        <taxon>Ecdysozoa</taxon>
        <taxon>Arthropoda</taxon>
        <taxon>Hexapoda</taxon>
        <taxon>Insecta</taxon>
        <taxon>Pterygota</taxon>
        <taxon>Neoptera</taxon>
        <taxon>Endopterygota</taxon>
        <taxon>Diptera</taxon>
        <taxon>Nematocera</taxon>
        <taxon>Culicoidea</taxon>
        <taxon>Culicidae</taxon>
        <taxon>Culicinae</taxon>
        <taxon>Culicini</taxon>
        <taxon>Culex</taxon>
        <taxon>Culex</taxon>
    </lineage>
</organism>
<dbReference type="EMBL" id="HBUE01292045">
    <property type="protein sequence ID" value="CAG6574475.1"/>
    <property type="molecule type" value="Transcribed_RNA"/>
</dbReference>
<evidence type="ECO:0000313" key="1">
    <source>
        <dbReference type="EMBL" id="CAG6522842.1"/>
    </source>
</evidence>
<dbReference type="EMBL" id="HBUE01186317">
    <property type="protein sequence ID" value="CAG6522844.1"/>
    <property type="molecule type" value="Transcribed_RNA"/>
</dbReference>
<proteinExistence type="predicted"/>
<reference evidence="1" key="1">
    <citation type="submission" date="2021-05" db="EMBL/GenBank/DDBJ databases">
        <authorList>
            <person name="Alioto T."/>
            <person name="Alioto T."/>
            <person name="Gomez Garrido J."/>
        </authorList>
    </citation>
    <scope>NUCLEOTIDE SEQUENCE</scope>
</reference>
<dbReference type="EMBL" id="HBUE01292042">
    <property type="protein sequence ID" value="CAG6574473.1"/>
    <property type="molecule type" value="Transcribed_RNA"/>
</dbReference>
<name>A0A8D8E1T6_CULPI</name>
<dbReference type="AlphaFoldDB" id="A0A8D8E1T6"/>
<accession>A0A8D8E1T6</accession>
<dbReference type="EMBL" id="HBUE01292050">
    <property type="protein sequence ID" value="CAG6574478.1"/>
    <property type="molecule type" value="Transcribed_RNA"/>
</dbReference>
<dbReference type="EMBL" id="HBUE01186314">
    <property type="protein sequence ID" value="CAG6522842.1"/>
    <property type="molecule type" value="Transcribed_RNA"/>
</dbReference>
<dbReference type="EMBL" id="HBUE01186322">
    <property type="protein sequence ID" value="CAG6522847.1"/>
    <property type="molecule type" value="Transcribed_RNA"/>
</dbReference>
<protein>
    <submittedName>
        <fullName evidence="1">(northern house mosquito) hypothetical protein</fullName>
    </submittedName>
</protein>